<keyword evidence="3" id="KW-1185">Reference proteome</keyword>
<gene>
    <name evidence="2" type="ORF">PAECIP111802_03469</name>
</gene>
<feature type="domain" description="HD-GYP" evidence="1">
    <location>
        <begin position="107"/>
        <end position="303"/>
    </location>
</feature>
<accession>A0ABM8VJJ2</accession>
<protein>
    <recommendedName>
        <fullName evidence="1">HD-GYP domain-containing protein</fullName>
    </recommendedName>
</protein>
<reference evidence="2 3" key="1">
    <citation type="submission" date="2021-06" db="EMBL/GenBank/DDBJ databases">
        <authorList>
            <person name="Criscuolo A."/>
        </authorList>
    </citation>
    <scope>NUCLEOTIDE SEQUENCE [LARGE SCALE GENOMIC DNA]</scope>
    <source>
        <strain evidence="3">CIP 111802</strain>
    </source>
</reference>
<dbReference type="InterPro" id="IPR003607">
    <property type="entry name" value="HD/PDEase_dom"/>
</dbReference>
<evidence type="ECO:0000313" key="3">
    <source>
        <dbReference type="Proteomes" id="UP000730618"/>
    </source>
</evidence>
<dbReference type="Pfam" id="PF13487">
    <property type="entry name" value="HD_5"/>
    <property type="match status" value="1"/>
</dbReference>
<dbReference type="PROSITE" id="PS51832">
    <property type="entry name" value="HD_GYP"/>
    <property type="match status" value="1"/>
</dbReference>
<dbReference type="PANTHER" id="PTHR43155">
    <property type="entry name" value="CYCLIC DI-GMP PHOSPHODIESTERASE PA4108-RELATED"/>
    <property type="match status" value="1"/>
</dbReference>
<organism evidence="2 3">
    <name type="scientific">Paenibacillus allorhizosphaerae</name>
    <dbReference type="NCBI Taxonomy" id="2849866"/>
    <lineage>
        <taxon>Bacteria</taxon>
        <taxon>Bacillati</taxon>
        <taxon>Bacillota</taxon>
        <taxon>Bacilli</taxon>
        <taxon>Bacillales</taxon>
        <taxon>Paenibacillaceae</taxon>
        <taxon>Paenibacillus</taxon>
    </lineage>
</organism>
<dbReference type="InterPro" id="IPR006675">
    <property type="entry name" value="HDIG_dom"/>
</dbReference>
<sequence>MKRLNSILRHAIGKKLNRDIFSDSGVLLIPNAAIINYEHTAILKKHGIMLKSQDVAAIGPYINMKPYPHDQSIEEAVWLVRQMFEEVRRTKKIPLGEIRNDVIPMILEAAAGNDIFGLFAALQAKDDYTYRHNVAVGAIAALLGTWLGLDHQELLQLSTAALLHDVGKMLIPQDILQKPDKLTAEEYAWMKNHTVLGYELLKDTVGIIHRQTLVALQHHERMDGSGYPLGNTGSQMDPFSRIVAVADVFHAMSSKRAYRGPLPFYEVLLQMEKEAFGALDPAITKRFIDKIMSFSIGNSVMLTDGREGTILMIQPHDPTHPLVQAGEAFIDLSKESSLQISQIF</sequence>
<dbReference type="SMART" id="SM00471">
    <property type="entry name" value="HDc"/>
    <property type="match status" value="1"/>
</dbReference>
<evidence type="ECO:0000313" key="2">
    <source>
        <dbReference type="EMBL" id="CAG7645253.1"/>
    </source>
</evidence>
<dbReference type="CDD" id="cd00077">
    <property type="entry name" value="HDc"/>
    <property type="match status" value="1"/>
</dbReference>
<evidence type="ECO:0000259" key="1">
    <source>
        <dbReference type="PROSITE" id="PS51832"/>
    </source>
</evidence>
<name>A0ABM8VJJ2_9BACL</name>
<dbReference type="Proteomes" id="UP000730618">
    <property type="component" value="Unassembled WGS sequence"/>
</dbReference>
<proteinExistence type="predicted"/>
<dbReference type="InterPro" id="IPR037522">
    <property type="entry name" value="HD_GYP_dom"/>
</dbReference>
<dbReference type="PANTHER" id="PTHR43155:SF2">
    <property type="entry name" value="CYCLIC DI-GMP PHOSPHODIESTERASE PA4108"/>
    <property type="match status" value="1"/>
</dbReference>
<dbReference type="NCBIfam" id="TIGR00277">
    <property type="entry name" value="HDIG"/>
    <property type="match status" value="1"/>
</dbReference>
<comment type="caution">
    <text evidence="2">The sequence shown here is derived from an EMBL/GenBank/DDBJ whole genome shotgun (WGS) entry which is preliminary data.</text>
</comment>
<dbReference type="EMBL" id="CAJVCE010000009">
    <property type="protein sequence ID" value="CAG7645253.1"/>
    <property type="molecule type" value="Genomic_DNA"/>
</dbReference>
<dbReference type="RefSeq" id="WP_230415057.1">
    <property type="nucleotide sequence ID" value="NZ_CAJVCE010000009.1"/>
</dbReference>